<dbReference type="AlphaFoldDB" id="A0A1E1WSR3"/>
<accession>A0A1E1WSR3</accession>
<sequence length="115" mass="13276">DDRKQLSAQILKIEDKCDALEKSLIKTSIEIRNVPKVKNESKAVLYTYLIKLFETLNLNLGHEHVRDMYRLPNKKENESSSIIMELSNTCFKSEVLEACKKTHLLKSLQLTAENL</sequence>
<protein>
    <submittedName>
        <fullName evidence="1">Uncharacterized protein</fullName>
    </submittedName>
</protein>
<organism evidence="1">
    <name type="scientific">Pectinophora gossypiella</name>
    <name type="common">Cotton pink bollworm</name>
    <name type="synonym">Depressaria gossypiella</name>
    <dbReference type="NCBI Taxonomy" id="13191"/>
    <lineage>
        <taxon>Eukaryota</taxon>
        <taxon>Metazoa</taxon>
        <taxon>Ecdysozoa</taxon>
        <taxon>Arthropoda</taxon>
        <taxon>Hexapoda</taxon>
        <taxon>Insecta</taxon>
        <taxon>Pterygota</taxon>
        <taxon>Neoptera</taxon>
        <taxon>Endopterygota</taxon>
        <taxon>Lepidoptera</taxon>
        <taxon>Glossata</taxon>
        <taxon>Ditrysia</taxon>
        <taxon>Gelechioidea</taxon>
        <taxon>Gelechiidae</taxon>
        <taxon>Apatetrinae</taxon>
        <taxon>Pectinophora</taxon>
    </lineage>
</organism>
<feature type="non-terminal residue" evidence="1">
    <location>
        <position position="115"/>
    </location>
</feature>
<name>A0A1E1WSR3_PECGO</name>
<proteinExistence type="predicted"/>
<feature type="non-terminal residue" evidence="1">
    <location>
        <position position="1"/>
    </location>
</feature>
<reference evidence="1" key="1">
    <citation type="submission" date="2015-09" db="EMBL/GenBank/DDBJ databases">
        <title>De novo assembly of Pectinophora gossypiella (Pink Bollworm) gut transcriptome.</title>
        <authorList>
            <person name="Tassone E.E."/>
        </authorList>
    </citation>
    <scope>NUCLEOTIDE SEQUENCE</scope>
</reference>
<evidence type="ECO:0000313" key="1">
    <source>
        <dbReference type="EMBL" id="JAT90018.1"/>
    </source>
</evidence>
<gene>
    <name evidence="1" type="ORF">g.6040</name>
</gene>
<dbReference type="EMBL" id="GDQN01001036">
    <property type="protein sequence ID" value="JAT90018.1"/>
    <property type="molecule type" value="Transcribed_RNA"/>
</dbReference>